<evidence type="ECO:0000256" key="3">
    <source>
        <dbReference type="SAM" id="Phobius"/>
    </source>
</evidence>
<evidence type="ECO:0000313" key="5">
    <source>
        <dbReference type="Proteomes" id="UP000327044"/>
    </source>
</evidence>
<accession>A0A5N4APZ4</accession>
<feature type="repeat" description="TPR" evidence="1">
    <location>
        <begin position="289"/>
        <end position="322"/>
    </location>
</feature>
<dbReference type="InterPro" id="IPR052630">
    <property type="entry name" value="TTC17"/>
</dbReference>
<keyword evidence="1" id="KW-0802">TPR repeat</keyword>
<keyword evidence="3" id="KW-0472">Membrane</keyword>
<dbReference type="GO" id="GO:0015629">
    <property type="term" value="C:actin cytoskeleton"/>
    <property type="evidence" value="ECO:0007669"/>
    <property type="project" value="TreeGrafter"/>
</dbReference>
<dbReference type="Pfam" id="PF13181">
    <property type="entry name" value="TPR_8"/>
    <property type="match status" value="2"/>
</dbReference>
<dbReference type="InterPro" id="IPR011990">
    <property type="entry name" value="TPR-like_helical_dom_sf"/>
</dbReference>
<keyword evidence="3" id="KW-1133">Transmembrane helix</keyword>
<dbReference type="GO" id="GO:0005737">
    <property type="term" value="C:cytoplasm"/>
    <property type="evidence" value="ECO:0007669"/>
    <property type="project" value="TreeGrafter"/>
</dbReference>
<sequence length="1161" mass="130853">MVSKPAQCVFLRRIWKMGKIWKIFFILFEIYLKTYASTHWVVTENGRIQSHLDSPFHLRRPYDLIALLDQETRRIDITTLYKDLVDRKNVIDQKWSGLEGASDLETRVYSQDPDCSRAGKLLSEIDLYSSIGSNGSSRTDVTLGILYENESTDYSAPDCTNYAELDYSMFAFEHLHAMVNRNAISIVPETDLEYLLPVSSIDTFGHYIGLSLSKNSSSWFHYNLGVLYWRILGDAPRAIECGRRALHYSPREYKDIPLLNLAGIFHQARYPKDAAILLHAAVEHAPFQATNYIALGNVYAVLSDYNRSVACYDNVLKLQPDLEDVATTKYATLCHKRLDSGLLQLHESLQGILSDLHNYHSQQQQWLRLQERLMWEQAPFEAQLIGYSSEKLSAILANRGQRCIQRTSENSKPTITCDFTDHQAVTNLQVDVTLNLQRLLRNVESETQKINEQMARNKRRPFLNPVKDESQKGAPNVQNNLGTPPLLHPTYPTTHFTSSDLYFDETGWPSRDECMNWNLPLGESDDLDIPVFLPPENKGFQVTKMLTSYIGLPTGTEHKLPWYPPICEHPDKDVEKLYLPSFLRQVASSNLKSHPLLQQHFLSYISDGKAEESEIGQRIITAMQKRTGPEWVLATLASFYWRLRSNTKNSLNCLDLAFQNVPKEYTDVVLVSIGSIYHQLGLTDDAIKFANLAFKVNYIEPSTNFLLALLHYTQSNPILAMYYMKNVLRVDPDYYGGKADELLRVWSCRLKMGSFEDVKSKTEKNLEGMCSEKDAFSGEGVICSANGEQCKTAAIQCFRSDSLHEDSGTITLDLKPKLLTTQQCTKQKVGLGQSLISTLLAAEGSGGIEPDQSQLESLIDNPQQAFHMRISLGDEHTATGANTLGDFYVSVSLTDDPVPEAMLHVYDKSGTYPLSPRGCQNIRDADWLQFTSMWQSIAARNVDIGPYLKAIPDSIQEDLKPRCLESDSLLPSTLDHLIMTLLSKKLPNSPESALSEWLGLMAGDQESTVRDLGTKIEIALQENATSWILANAAALYWRIVGNTEEAVACLRQAITYVPTHMKDIPLINLANILHRVGYHSDALEVAYIALESHPNFVVNHFTIGNIHTSLGDLEKAIAFYRSSLMLDASFEPARNRLQAILCTLLFDESGSLRDGTDVSDN</sequence>
<dbReference type="SUPFAM" id="SSF48452">
    <property type="entry name" value="TPR-like"/>
    <property type="match status" value="1"/>
</dbReference>
<protein>
    <recommendedName>
        <fullName evidence="6">Tetratricopeptide repeat protein 17</fullName>
    </recommendedName>
</protein>
<dbReference type="Gene3D" id="1.25.40.10">
    <property type="entry name" value="Tetratricopeptide repeat domain"/>
    <property type="match status" value="3"/>
</dbReference>
<organism evidence="4 5">
    <name type="scientific">Photinus pyralis</name>
    <name type="common">Common eastern firefly</name>
    <name type="synonym">Lampyris pyralis</name>
    <dbReference type="NCBI Taxonomy" id="7054"/>
    <lineage>
        <taxon>Eukaryota</taxon>
        <taxon>Metazoa</taxon>
        <taxon>Ecdysozoa</taxon>
        <taxon>Arthropoda</taxon>
        <taxon>Hexapoda</taxon>
        <taxon>Insecta</taxon>
        <taxon>Pterygota</taxon>
        <taxon>Neoptera</taxon>
        <taxon>Endopterygota</taxon>
        <taxon>Coleoptera</taxon>
        <taxon>Polyphaga</taxon>
        <taxon>Elateriformia</taxon>
        <taxon>Elateroidea</taxon>
        <taxon>Lampyridae</taxon>
        <taxon>Lampyrinae</taxon>
        <taxon>Photinus</taxon>
    </lineage>
</organism>
<name>A0A5N4APZ4_PHOPY</name>
<evidence type="ECO:0008006" key="6">
    <source>
        <dbReference type="Google" id="ProtNLM"/>
    </source>
</evidence>
<keyword evidence="5" id="KW-1185">Reference proteome</keyword>
<dbReference type="OrthoDB" id="2115703at2759"/>
<dbReference type="AlphaFoldDB" id="A0A5N4APZ4"/>
<dbReference type="FunCoup" id="A0A5N4APZ4">
    <property type="interactions" value="2"/>
</dbReference>
<reference evidence="4 5" key="1">
    <citation type="journal article" date="2018" name="Elife">
        <title>Firefly genomes illuminate parallel origins of bioluminescence in beetles.</title>
        <authorList>
            <person name="Fallon T.R."/>
            <person name="Lower S.E."/>
            <person name="Chang C.H."/>
            <person name="Bessho-Uehara M."/>
            <person name="Martin G.J."/>
            <person name="Bewick A.J."/>
            <person name="Behringer M."/>
            <person name="Debat H.J."/>
            <person name="Wong I."/>
            <person name="Day J.C."/>
            <person name="Suvorov A."/>
            <person name="Silva C.J."/>
            <person name="Stanger-Hall K.F."/>
            <person name="Hall D.W."/>
            <person name="Schmitz R.J."/>
            <person name="Nelson D.R."/>
            <person name="Lewis S.M."/>
            <person name="Shigenobu S."/>
            <person name="Bybee S.M."/>
            <person name="Larracuente A.M."/>
            <person name="Oba Y."/>
            <person name="Weng J.K."/>
        </authorList>
    </citation>
    <scope>NUCLEOTIDE SEQUENCE [LARGE SCALE GENOMIC DNA]</scope>
    <source>
        <strain evidence="4">1611_PpyrPB1</strain>
        <tissue evidence="4">Whole body</tissue>
    </source>
</reference>
<evidence type="ECO:0000313" key="4">
    <source>
        <dbReference type="EMBL" id="KAB0799394.1"/>
    </source>
</evidence>
<dbReference type="PROSITE" id="PS50005">
    <property type="entry name" value="TPR"/>
    <property type="match status" value="2"/>
</dbReference>
<proteinExistence type="predicted"/>
<dbReference type="Proteomes" id="UP000327044">
    <property type="component" value="Unassembled WGS sequence"/>
</dbReference>
<dbReference type="PANTHER" id="PTHR16091:SF1">
    <property type="entry name" value="TETRATRICOPEPTIDE REPEAT PROTEIN 17"/>
    <property type="match status" value="1"/>
</dbReference>
<feature type="region of interest" description="Disordered" evidence="2">
    <location>
        <begin position="464"/>
        <end position="485"/>
    </location>
</feature>
<dbReference type="InterPro" id="IPR019734">
    <property type="entry name" value="TPR_rpt"/>
</dbReference>
<dbReference type="GO" id="GO:0030041">
    <property type="term" value="P:actin filament polymerization"/>
    <property type="evidence" value="ECO:0007669"/>
    <property type="project" value="TreeGrafter"/>
</dbReference>
<gene>
    <name evidence="4" type="ORF">PPYR_07274</name>
</gene>
<feature type="transmembrane region" description="Helical" evidence="3">
    <location>
        <begin position="20"/>
        <end position="42"/>
    </location>
</feature>
<comment type="caution">
    <text evidence="4">The sequence shown here is derived from an EMBL/GenBank/DDBJ whole genome shotgun (WGS) entry which is preliminary data.</text>
</comment>
<dbReference type="EMBL" id="VVIM01000005">
    <property type="protein sequence ID" value="KAB0799394.1"/>
    <property type="molecule type" value="Genomic_DNA"/>
</dbReference>
<evidence type="ECO:0000256" key="1">
    <source>
        <dbReference type="PROSITE-ProRule" id="PRU00339"/>
    </source>
</evidence>
<dbReference type="SMART" id="SM00028">
    <property type="entry name" value="TPR"/>
    <property type="match status" value="7"/>
</dbReference>
<dbReference type="InParanoid" id="A0A5N4APZ4"/>
<evidence type="ECO:0000256" key="2">
    <source>
        <dbReference type="SAM" id="MobiDB-lite"/>
    </source>
</evidence>
<feature type="repeat" description="TPR" evidence="1">
    <location>
        <begin position="1097"/>
        <end position="1130"/>
    </location>
</feature>
<dbReference type="PANTHER" id="PTHR16091">
    <property type="entry name" value="TTC17 PROTEIN"/>
    <property type="match status" value="1"/>
</dbReference>
<keyword evidence="3" id="KW-0812">Transmembrane</keyword>